<accession>A0A848H332</accession>
<gene>
    <name evidence="2" type="ORF">HHL11_16600</name>
</gene>
<dbReference type="Pfam" id="PF00196">
    <property type="entry name" value="GerE"/>
    <property type="match status" value="1"/>
</dbReference>
<dbReference type="GO" id="GO:0006355">
    <property type="term" value="P:regulation of DNA-templated transcription"/>
    <property type="evidence" value="ECO:0007669"/>
    <property type="project" value="InterPro"/>
</dbReference>
<keyword evidence="3" id="KW-1185">Reference proteome</keyword>
<dbReference type="GO" id="GO:0003677">
    <property type="term" value="F:DNA binding"/>
    <property type="evidence" value="ECO:0007669"/>
    <property type="project" value="InterPro"/>
</dbReference>
<dbReference type="InterPro" id="IPR000792">
    <property type="entry name" value="Tscrpt_reg_LuxR_C"/>
</dbReference>
<comment type="caution">
    <text evidence="2">The sequence shown here is derived from an EMBL/GenBank/DDBJ whole genome shotgun (WGS) entry which is preliminary data.</text>
</comment>
<dbReference type="PROSITE" id="PS50043">
    <property type="entry name" value="HTH_LUXR_2"/>
    <property type="match status" value="1"/>
</dbReference>
<reference evidence="2 3" key="1">
    <citation type="submission" date="2020-04" db="EMBL/GenBank/DDBJ databases">
        <title>Ramlibacter sp. G-1-2-2 isolated from soil.</title>
        <authorList>
            <person name="Dahal R.H."/>
        </authorList>
    </citation>
    <scope>NUCLEOTIDE SEQUENCE [LARGE SCALE GENOMIC DNA]</scope>
    <source>
        <strain evidence="2 3">G-1-2-2</strain>
    </source>
</reference>
<sequence length="225" mass="24195">MQAQTIVFSPAPSAARLRPVATEVDLAWRALEEIDYGLILVDADCTLRHANHLARHELSRARFLHVAGGRVASHTPLQADEFRRAVGAAAQGRRQMLMLRGEGDPLPAACVPLFEAYEGAGGPVLLMLARQHGTQNLNLGFFSRTHGLTPKEEAVLRGLCEGLDVQDIASAHGVSLCTVRTQVRALRLKTGINSIRLLVQRVAALPPVVPVSLHLAAPMGAHALL</sequence>
<dbReference type="InterPro" id="IPR016032">
    <property type="entry name" value="Sig_transdc_resp-reg_C-effctor"/>
</dbReference>
<organism evidence="2 3">
    <name type="scientific">Ramlibacter agri</name>
    <dbReference type="NCBI Taxonomy" id="2728837"/>
    <lineage>
        <taxon>Bacteria</taxon>
        <taxon>Pseudomonadati</taxon>
        <taxon>Pseudomonadota</taxon>
        <taxon>Betaproteobacteria</taxon>
        <taxon>Burkholderiales</taxon>
        <taxon>Comamonadaceae</taxon>
        <taxon>Ramlibacter</taxon>
    </lineage>
</organism>
<name>A0A848H332_9BURK</name>
<dbReference type="RefSeq" id="WP_169419446.1">
    <property type="nucleotide sequence ID" value="NZ_JABBFX010000001.1"/>
</dbReference>
<dbReference type="SMART" id="SM00421">
    <property type="entry name" value="HTH_LUXR"/>
    <property type="match status" value="1"/>
</dbReference>
<dbReference type="Gene3D" id="1.10.10.10">
    <property type="entry name" value="Winged helix-like DNA-binding domain superfamily/Winged helix DNA-binding domain"/>
    <property type="match status" value="1"/>
</dbReference>
<protein>
    <submittedName>
        <fullName evidence="2">Helix-turn-helix transcriptional regulator</fullName>
    </submittedName>
</protein>
<dbReference type="AlphaFoldDB" id="A0A848H332"/>
<proteinExistence type="predicted"/>
<dbReference type="Proteomes" id="UP000541185">
    <property type="component" value="Unassembled WGS sequence"/>
</dbReference>
<evidence type="ECO:0000259" key="1">
    <source>
        <dbReference type="PROSITE" id="PS50043"/>
    </source>
</evidence>
<dbReference type="EMBL" id="JABBFX010000001">
    <property type="protein sequence ID" value="NML45376.1"/>
    <property type="molecule type" value="Genomic_DNA"/>
</dbReference>
<dbReference type="SUPFAM" id="SSF46894">
    <property type="entry name" value="C-terminal effector domain of the bipartite response regulators"/>
    <property type="match status" value="1"/>
</dbReference>
<dbReference type="InterPro" id="IPR036388">
    <property type="entry name" value="WH-like_DNA-bd_sf"/>
</dbReference>
<feature type="domain" description="HTH luxR-type" evidence="1">
    <location>
        <begin position="141"/>
        <end position="206"/>
    </location>
</feature>
<evidence type="ECO:0000313" key="2">
    <source>
        <dbReference type="EMBL" id="NML45376.1"/>
    </source>
</evidence>
<evidence type="ECO:0000313" key="3">
    <source>
        <dbReference type="Proteomes" id="UP000541185"/>
    </source>
</evidence>